<keyword evidence="2" id="KW-1185">Reference proteome</keyword>
<evidence type="ECO:0008006" key="3">
    <source>
        <dbReference type="Google" id="ProtNLM"/>
    </source>
</evidence>
<protein>
    <recommendedName>
        <fullName evidence="3">HEAT repeat domain-containing protein</fullName>
    </recommendedName>
</protein>
<dbReference type="RefSeq" id="WP_387416143.1">
    <property type="nucleotide sequence ID" value="NZ_JBIASD010000025.1"/>
</dbReference>
<proteinExistence type="predicted"/>
<accession>A0ABW6T1J3</accession>
<dbReference type="EMBL" id="JBIASD010000025">
    <property type="protein sequence ID" value="MFF3669868.1"/>
    <property type="molecule type" value="Genomic_DNA"/>
</dbReference>
<dbReference type="Proteomes" id="UP001602013">
    <property type="component" value="Unassembled WGS sequence"/>
</dbReference>
<comment type="caution">
    <text evidence="1">The sequence shown here is derived from an EMBL/GenBank/DDBJ whole genome shotgun (WGS) entry which is preliminary data.</text>
</comment>
<sequence length="606" mass="66949">MNVADERWALDHRPSLFEHASRLRTPTRDLPLPDDGCLCLDEETEPDEWGPGDTSSSLSRLIATLEAFRTDPDRSFAALHDDIRDLRAPLWVLDHLKPDNLSPLPHDLARETAIWLARHGTHHLPVGVGLHLLAGKATPQDAVLIRTLGLLPCLGPTAVNVLETIPGTAADLIWLADRASPLTRTRAIAAMCRIGDLTATGWLLRHAADGRDPMGSDAVPIAEAVSLADVLEEAAAIDNEIILTAARLLQGLCSSDGYPAQPEKYRDACRAIAAFAVHAAGAQPELDLLAALVTLAEELRSGPAALLPWPAWEPAATLTRLDHLIASPRWAPILAEAGRSIDEMTRWRAGWVARAVARPFPDPASPDEAGLDRLAIRVTVPDPVRSGPVETRLLVNNRPVIAEAFRKGTPYQPEDLLGALEATDRPHEVRLAEAYCTEGCCGALYVTIVREGDTVVWRNWRDPDGTITLPPFRFQAAQYAATLARAVRDHGWEWPARSLARELNQRLRDEPGLLSAWHCDLVRVSAWNGEQDSVRVSFWYPRRPSFQVGEDPWLQFEWIIPLDNTDLDAQVAHLADRLHRTDPKTYARVVGGSREYAERLGFPWPY</sequence>
<evidence type="ECO:0000313" key="2">
    <source>
        <dbReference type="Proteomes" id="UP001602013"/>
    </source>
</evidence>
<gene>
    <name evidence="1" type="ORF">ACFYXI_30200</name>
</gene>
<name>A0ABW6T1J3_9ACTN</name>
<evidence type="ECO:0000313" key="1">
    <source>
        <dbReference type="EMBL" id="MFF3669868.1"/>
    </source>
</evidence>
<organism evidence="1 2">
    <name type="scientific">Microtetraspora malaysiensis</name>
    <dbReference type="NCBI Taxonomy" id="161358"/>
    <lineage>
        <taxon>Bacteria</taxon>
        <taxon>Bacillati</taxon>
        <taxon>Actinomycetota</taxon>
        <taxon>Actinomycetes</taxon>
        <taxon>Streptosporangiales</taxon>
        <taxon>Streptosporangiaceae</taxon>
        <taxon>Microtetraspora</taxon>
    </lineage>
</organism>
<reference evidence="1 2" key="1">
    <citation type="submission" date="2024-10" db="EMBL/GenBank/DDBJ databases">
        <title>The Natural Products Discovery Center: Release of the First 8490 Sequenced Strains for Exploring Actinobacteria Biosynthetic Diversity.</title>
        <authorList>
            <person name="Kalkreuter E."/>
            <person name="Kautsar S.A."/>
            <person name="Yang D."/>
            <person name="Bader C.D."/>
            <person name="Teijaro C.N."/>
            <person name="Fluegel L."/>
            <person name="Davis C.M."/>
            <person name="Simpson J.R."/>
            <person name="Lauterbach L."/>
            <person name="Steele A.D."/>
            <person name="Gui C."/>
            <person name="Meng S."/>
            <person name="Li G."/>
            <person name="Viehrig K."/>
            <person name="Ye F."/>
            <person name="Su P."/>
            <person name="Kiefer A.F."/>
            <person name="Nichols A."/>
            <person name="Cepeda A.J."/>
            <person name="Yan W."/>
            <person name="Fan B."/>
            <person name="Jiang Y."/>
            <person name="Adhikari A."/>
            <person name="Zheng C.-J."/>
            <person name="Schuster L."/>
            <person name="Cowan T.M."/>
            <person name="Smanski M.J."/>
            <person name="Chevrette M.G."/>
            <person name="De Carvalho L.P.S."/>
            <person name="Shen B."/>
        </authorList>
    </citation>
    <scope>NUCLEOTIDE SEQUENCE [LARGE SCALE GENOMIC DNA]</scope>
    <source>
        <strain evidence="1 2">NPDC002173</strain>
    </source>
</reference>